<keyword evidence="1" id="KW-0812">Transmembrane</keyword>
<dbReference type="Gene3D" id="3.30.870.10">
    <property type="entry name" value="Endonuclease Chain A"/>
    <property type="match status" value="2"/>
</dbReference>
<name>A0A397QY17_9MOLU</name>
<feature type="transmembrane region" description="Helical" evidence="1">
    <location>
        <begin position="17"/>
        <end position="42"/>
    </location>
</feature>
<dbReference type="RefSeq" id="WP_119017061.1">
    <property type="nucleotide sequence ID" value="NZ_QXEV01000050.1"/>
</dbReference>
<dbReference type="FunCoup" id="A0A397QY17">
    <property type="interactions" value="59"/>
</dbReference>
<feature type="domain" description="PLD phosphodiesterase" evidence="2">
    <location>
        <begin position="254"/>
        <end position="281"/>
    </location>
</feature>
<feature type="transmembrane region" description="Helical" evidence="1">
    <location>
        <begin position="54"/>
        <end position="71"/>
    </location>
</feature>
<dbReference type="GO" id="GO:0030572">
    <property type="term" value="F:phosphatidyltransferase activity"/>
    <property type="evidence" value="ECO:0007669"/>
    <property type="project" value="UniProtKB-ARBA"/>
</dbReference>
<dbReference type="SMART" id="SM00155">
    <property type="entry name" value="PLDc"/>
    <property type="match status" value="2"/>
</dbReference>
<sequence>MTGIRSERTSLPIWSKIILYIFSTLLFVIQIGIFVLSINFYFNNELSVSSYAPYILIGTYIIGAITTIFIIRRSIPTNYKLTWCIMIMTLPVPFSTLYFLNQLTKWASSLSYRKRMVDVKVLDDNEVMEELKGKDLTAYNMVSALKSSEPLNLYKNIEVKYFNDALSKHKDMIEELKKAKSYVYMEYFIIADGYILDELYEVLKDLGERGVEIKIIYDDLGSKGRMTYKLLKRLKKIPNCMVEDYEPFTFNLLSNYRDHRKVTIIDGKIVYTGGDNLADEYIHKISRFGYWRDTAVKLTGDIGYSYTNMFLTTWGRIRGTTVIDYPSIPKLNLNQEGYVMPIWDGPTNKVTPAYDLFCSMISSAEKYIYISTPYFVIDDALIALLVRKIKEGVDVRILMPHIPDKKTAFYMGRLNYRDIYKAGGKIYEFKDGFNHAKNIIIDDKYAFAGTINMDYRSLFLHYECGAFILYNKEILTMKCDFIDTIEKSILFDYKDWHKRKWYQRVIGYIFSIFAPLY</sequence>
<evidence type="ECO:0000256" key="1">
    <source>
        <dbReference type="SAM" id="Phobius"/>
    </source>
</evidence>
<feature type="domain" description="PLD phosphodiesterase" evidence="2">
    <location>
        <begin position="430"/>
        <end position="457"/>
    </location>
</feature>
<gene>
    <name evidence="3" type="ORF">EI71_02031</name>
</gene>
<protein>
    <submittedName>
        <fullName evidence="3">Cardiolipin synthase</fullName>
    </submittedName>
</protein>
<evidence type="ECO:0000313" key="3">
    <source>
        <dbReference type="EMBL" id="RIA64117.1"/>
    </source>
</evidence>
<evidence type="ECO:0000259" key="2">
    <source>
        <dbReference type="PROSITE" id="PS50035"/>
    </source>
</evidence>
<dbReference type="AlphaFoldDB" id="A0A397QY17"/>
<dbReference type="GO" id="GO:0032049">
    <property type="term" value="P:cardiolipin biosynthetic process"/>
    <property type="evidence" value="ECO:0007669"/>
    <property type="project" value="UniProtKB-ARBA"/>
</dbReference>
<reference evidence="3 4" key="1">
    <citation type="submission" date="2018-08" db="EMBL/GenBank/DDBJ databases">
        <title>Genomic Encyclopedia of Archaeal and Bacterial Type Strains, Phase II (KMG-II): from individual species to whole genera.</title>
        <authorList>
            <person name="Goeker M."/>
        </authorList>
    </citation>
    <scope>NUCLEOTIDE SEQUENCE [LARGE SCALE GENOMIC DNA]</scope>
    <source>
        <strain evidence="3 4">ATCC 27112</strain>
    </source>
</reference>
<feature type="transmembrane region" description="Helical" evidence="1">
    <location>
        <begin position="83"/>
        <end position="100"/>
    </location>
</feature>
<dbReference type="EMBL" id="QXEV01000050">
    <property type="protein sequence ID" value="RIA64117.1"/>
    <property type="molecule type" value="Genomic_DNA"/>
</dbReference>
<dbReference type="OrthoDB" id="9762009at2"/>
<keyword evidence="4" id="KW-1185">Reference proteome</keyword>
<accession>A0A397QY17</accession>
<proteinExistence type="predicted"/>
<dbReference type="PANTHER" id="PTHR21248">
    <property type="entry name" value="CARDIOLIPIN SYNTHASE"/>
    <property type="match status" value="1"/>
</dbReference>
<dbReference type="SUPFAM" id="SSF56024">
    <property type="entry name" value="Phospholipase D/nuclease"/>
    <property type="match status" value="2"/>
</dbReference>
<dbReference type="Proteomes" id="UP000266506">
    <property type="component" value="Unassembled WGS sequence"/>
</dbReference>
<dbReference type="InParanoid" id="A0A397QY17"/>
<dbReference type="PANTHER" id="PTHR21248:SF22">
    <property type="entry name" value="PHOSPHOLIPASE D"/>
    <property type="match status" value="1"/>
</dbReference>
<dbReference type="Pfam" id="PF13091">
    <property type="entry name" value="PLDc_2"/>
    <property type="match status" value="2"/>
</dbReference>
<keyword evidence="1" id="KW-0472">Membrane</keyword>
<dbReference type="InterPro" id="IPR025202">
    <property type="entry name" value="PLD-like_dom"/>
</dbReference>
<keyword evidence="1" id="KW-1133">Transmembrane helix</keyword>
<evidence type="ECO:0000313" key="4">
    <source>
        <dbReference type="Proteomes" id="UP000266506"/>
    </source>
</evidence>
<dbReference type="PROSITE" id="PS50035">
    <property type="entry name" value="PLD"/>
    <property type="match status" value="2"/>
</dbReference>
<organism evidence="3 4">
    <name type="scientific">Anaeroplasma bactoclasticum</name>
    <dbReference type="NCBI Taxonomy" id="2088"/>
    <lineage>
        <taxon>Bacteria</taxon>
        <taxon>Bacillati</taxon>
        <taxon>Mycoplasmatota</taxon>
        <taxon>Mollicutes</taxon>
        <taxon>Anaeroplasmatales</taxon>
        <taxon>Anaeroplasmataceae</taxon>
        <taxon>Anaeroplasma</taxon>
    </lineage>
</organism>
<comment type="caution">
    <text evidence="3">The sequence shown here is derived from an EMBL/GenBank/DDBJ whole genome shotgun (WGS) entry which is preliminary data.</text>
</comment>
<dbReference type="InterPro" id="IPR001736">
    <property type="entry name" value="PLipase_D/transphosphatidylase"/>
</dbReference>